<comment type="caution">
    <text evidence="1">The sequence shown here is derived from an EMBL/GenBank/DDBJ whole genome shotgun (WGS) entry which is preliminary data.</text>
</comment>
<proteinExistence type="predicted"/>
<dbReference type="Proteomes" id="UP000235145">
    <property type="component" value="Unassembled WGS sequence"/>
</dbReference>
<accession>A0A9R1UIL7</accession>
<sequence length="131" mass="15516">MLLPVGTNIALRKMIEKRLLVKCCKGECAFRLWASWMSDKTRFQIKSLKSDHKCERYKNLGSMVTYVWIWNHYTREFLLRQKMSVRKLRTTMSLKFGIHVSVGQCRRAKKYALQLVDGTLAEHFTKLWLDA</sequence>
<dbReference type="AlphaFoldDB" id="A0A9R1UIL7"/>
<protein>
    <recommendedName>
        <fullName evidence="3">Transposase MuDR plant domain-containing protein</fullName>
    </recommendedName>
</protein>
<evidence type="ECO:0000313" key="2">
    <source>
        <dbReference type="Proteomes" id="UP000235145"/>
    </source>
</evidence>
<evidence type="ECO:0008006" key="3">
    <source>
        <dbReference type="Google" id="ProtNLM"/>
    </source>
</evidence>
<reference evidence="1 2" key="1">
    <citation type="journal article" date="2017" name="Nat. Commun.">
        <title>Genome assembly with in vitro proximity ligation data and whole-genome triplication in lettuce.</title>
        <authorList>
            <person name="Reyes-Chin-Wo S."/>
            <person name="Wang Z."/>
            <person name="Yang X."/>
            <person name="Kozik A."/>
            <person name="Arikit S."/>
            <person name="Song C."/>
            <person name="Xia L."/>
            <person name="Froenicke L."/>
            <person name="Lavelle D.O."/>
            <person name="Truco M.J."/>
            <person name="Xia R."/>
            <person name="Zhu S."/>
            <person name="Xu C."/>
            <person name="Xu H."/>
            <person name="Xu X."/>
            <person name="Cox K."/>
            <person name="Korf I."/>
            <person name="Meyers B.C."/>
            <person name="Michelmore R.W."/>
        </authorList>
    </citation>
    <scope>NUCLEOTIDE SEQUENCE [LARGE SCALE GENOMIC DNA]</scope>
    <source>
        <strain evidence="2">cv. Salinas</strain>
        <tissue evidence="1">Seedlings</tissue>
    </source>
</reference>
<evidence type="ECO:0000313" key="1">
    <source>
        <dbReference type="EMBL" id="KAJ0188092.1"/>
    </source>
</evidence>
<dbReference type="PANTHER" id="PTHR31973">
    <property type="entry name" value="POLYPROTEIN, PUTATIVE-RELATED"/>
    <property type="match status" value="1"/>
</dbReference>
<name>A0A9R1UIL7_LACSA</name>
<keyword evidence="2" id="KW-1185">Reference proteome</keyword>
<dbReference type="PANTHER" id="PTHR31973:SF189">
    <property type="entry name" value="TRANSPOSASE, MUDR, PLANT, MULE TRANSPOSASE DOMAIN PROTEIN-RELATED"/>
    <property type="match status" value="1"/>
</dbReference>
<organism evidence="1 2">
    <name type="scientific">Lactuca sativa</name>
    <name type="common">Garden lettuce</name>
    <dbReference type="NCBI Taxonomy" id="4236"/>
    <lineage>
        <taxon>Eukaryota</taxon>
        <taxon>Viridiplantae</taxon>
        <taxon>Streptophyta</taxon>
        <taxon>Embryophyta</taxon>
        <taxon>Tracheophyta</taxon>
        <taxon>Spermatophyta</taxon>
        <taxon>Magnoliopsida</taxon>
        <taxon>eudicotyledons</taxon>
        <taxon>Gunneridae</taxon>
        <taxon>Pentapetalae</taxon>
        <taxon>asterids</taxon>
        <taxon>campanulids</taxon>
        <taxon>Asterales</taxon>
        <taxon>Asteraceae</taxon>
        <taxon>Cichorioideae</taxon>
        <taxon>Cichorieae</taxon>
        <taxon>Lactucinae</taxon>
        <taxon>Lactuca</taxon>
    </lineage>
</organism>
<gene>
    <name evidence="1" type="ORF">LSAT_V11C900470250</name>
</gene>
<dbReference type="EMBL" id="NBSK02000009">
    <property type="protein sequence ID" value="KAJ0188092.1"/>
    <property type="molecule type" value="Genomic_DNA"/>
</dbReference>